<keyword evidence="7" id="KW-0325">Glycoprotein</keyword>
<dbReference type="EMBL" id="CAJVCH010022174">
    <property type="protein sequence ID" value="CAG7692587.1"/>
    <property type="molecule type" value="Genomic_DNA"/>
</dbReference>
<evidence type="ECO:0000313" key="8">
    <source>
        <dbReference type="EMBL" id="CAG7692587.1"/>
    </source>
</evidence>
<keyword evidence="3" id="KW-1003">Cell membrane</keyword>
<keyword evidence="5" id="KW-1133">Transmembrane helix</keyword>
<gene>
    <name evidence="8" type="ORF">AFUS01_LOCUS3668</name>
</gene>
<dbReference type="OrthoDB" id="195015at2759"/>
<evidence type="ECO:0000256" key="3">
    <source>
        <dbReference type="ARBA" id="ARBA00022475"/>
    </source>
</evidence>
<reference evidence="8" key="1">
    <citation type="submission" date="2021-06" db="EMBL/GenBank/DDBJ databases">
        <authorList>
            <person name="Hodson N. C."/>
            <person name="Mongue J. A."/>
            <person name="Jaron S. K."/>
        </authorList>
    </citation>
    <scope>NUCLEOTIDE SEQUENCE</scope>
</reference>
<comment type="caution">
    <text evidence="8">The sequence shown here is derived from an EMBL/GenBank/DDBJ whole genome shotgun (WGS) entry which is preliminary data.</text>
</comment>
<proteinExistence type="inferred from homology"/>
<keyword evidence="4" id="KW-0812">Transmembrane</keyword>
<dbReference type="Pfam" id="PF01130">
    <property type="entry name" value="CD36"/>
    <property type="match status" value="1"/>
</dbReference>
<evidence type="ECO:0000256" key="7">
    <source>
        <dbReference type="ARBA" id="ARBA00023180"/>
    </source>
</evidence>
<sequence length="73" mass="8237">EKTILNVNQEDDTITYDEKLTYYFQPQMSNGTLTDELTLPNIPFIAVATIARQRFPLGIPIIPVRLLEGVGET</sequence>
<evidence type="ECO:0000256" key="6">
    <source>
        <dbReference type="ARBA" id="ARBA00023136"/>
    </source>
</evidence>
<feature type="non-terminal residue" evidence="8">
    <location>
        <position position="1"/>
    </location>
</feature>
<dbReference type="InterPro" id="IPR002159">
    <property type="entry name" value="CD36_fam"/>
</dbReference>
<dbReference type="AlphaFoldDB" id="A0A8J2NLC7"/>
<organism evidence="8 9">
    <name type="scientific">Allacma fusca</name>
    <dbReference type="NCBI Taxonomy" id="39272"/>
    <lineage>
        <taxon>Eukaryota</taxon>
        <taxon>Metazoa</taxon>
        <taxon>Ecdysozoa</taxon>
        <taxon>Arthropoda</taxon>
        <taxon>Hexapoda</taxon>
        <taxon>Collembola</taxon>
        <taxon>Symphypleona</taxon>
        <taxon>Sminthuridae</taxon>
        <taxon>Allacma</taxon>
    </lineage>
</organism>
<name>A0A8J2NLC7_9HEXA</name>
<dbReference type="Proteomes" id="UP000708208">
    <property type="component" value="Unassembled WGS sequence"/>
</dbReference>
<comment type="subcellular location">
    <subcellularLocation>
        <location evidence="1">Cell membrane</location>
    </subcellularLocation>
</comment>
<protein>
    <submittedName>
        <fullName evidence="8">Uncharacterized protein</fullName>
    </submittedName>
</protein>
<keyword evidence="6" id="KW-0472">Membrane</keyword>
<accession>A0A8J2NLC7</accession>
<evidence type="ECO:0000313" key="9">
    <source>
        <dbReference type="Proteomes" id="UP000708208"/>
    </source>
</evidence>
<evidence type="ECO:0000256" key="4">
    <source>
        <dbReference type="ARBA" id="ARBA00022692"/>
    </source>
</evidence>
<feature type="non-terminal residue" evidence="8">
    <location>
        <position position="73"/>
    </location>
</feature>
<evidence type="ECO:0000256" key="5">
    <source>
        <dbReference type="ARBA" id="ARBA00022989"/>
    </source>
</evidence>
<dbReference type="GO" id="GO:0005886">
    <property type="term" value="C:plasma membrane"/>
    <property type="evidence" value="ECO:0007669"/>
    <property type="project" value="UniProtKB-SubCell"/>
</dbReference>
<evidence type="ECO:0000256" key="2">
    <source>
        <dbReference type="ARBA" id="ARBA00010532"/>
    </source>
</evidence>
<comment type="similarity">
    <text evidence="2">Belongs to the CD36 family.</text>
</comment>
<keyword evidence="9" id="KW-1185">Reference proteome</keyword>
<evidence type="ECO:0000256" key="1">
    <source>
        <dbReference type="ARBA" id="ARBA00004236"/>
    </source>
</evidence>